<feature type="region of interest" description="Disordered" evidence="1">
    <location>
        <begin position="43"/>
        <end position="85"/>
    </location>
</feature>
<dbReference type="AlphaFoldDB" id="A0A9N9E6P6"/>
<reference evidence="2" key="1">
    <citation type="submission" date="2021-06" db="EMBL/GenBank/DDBJ databases">
        <authorList>
            <person name="Kallberg Y."/>
            <person name="Tangrot J."/>
            <person name="Rosling A."/>
        </authorList>
    </citation>
    <scope>NUCLEOTIDE SEQUENCE</scope>
    <source>
        <strain evidence="2">MA453B</strain>
    </source>
</reference>
<evidence type="ECO:0000313" key="3">
    <source>
        <dbReference type="Proteomes" id="UP000789405"/>
    </source>
</evidence>
<name>A0A9N9E6P6_9GLOM</name>
<protein>
    <submittedName>
        <fullName evidence="2">14376_t:CDS:1</fullName>
    </submittedName>
</protein>
<sequence length="85" mass="9682">MSLKSTLQNLLPLITIKFYEEDPPEEPKIDFWEILMQKCKTPTLPAPPPQLPKLPTRVPPPPPKRMKMETSAIHSSSSQYLSIIT</sequence>
<gene>
    <name evidence="2" type="ORF">DERYTH_LOCUS10760</name>
</gene>
<comment type="caution">
    <text evidence="2">The sequence shown here is derived from an EMBL/GenBank/DDBJ whole genome shotgun (WGS) entry which is preliminary data.</text>
</comment>
<feature type="compositionally biased region" description="Polar residues" evidence="1">
    <location>
        <begin position="72"/>
        <end position="85"/>
    </location>
</feature>
<dbReference type="EMBL" id="CAJVPY010006396">
    <property type="protein sequence ID" value="CAG8661906.1"/>
    <property type="molecule type" value="Genomic_DNA"/>
</dbReference>
<organism evidence="2 3">
    <name type="scientific">Dentiscutata erythropus</name>
    <dbReference type="NCBI Taxonomy" id="1348616"/>
    <lineage>
        <taxon>Eukaryota</taxon>
        <taxon>Fungi</taxon>
        <taxon>Fungi incertae sedis</taxon>
        <taxon>Mucoromycota</taxon>
        <taxon>Glomeromycotina</taxon>
        <taxon>Glomeromycetes</taxon>
        <taxon>Diversisporales</taxon>
        <taxon>Gigasporaceae</taxon>
        <taxon>Dentiscutata</taxon>
    </lineage>
</organism>
<feature type="non-terminal residue" evidence="2">
    <location>
        <position position="1"/>
    </location>
</feature>
<feature type="compositionally biased region" description="Pro residues" evidence="1">
    <location>
        <begin position="44"/>
        <end position="63"/>
    </location>
</feature>
<keyword evidence="3" id="KW-1185">Reference proteome</keyword>
<accession>A0A9N9E6P6</accession>
<evidence type="ECO:0000313" key="2">
    <source>
        <dbReference type="EMBL" id="CAG8661906.1"/>
    </source>
</evidence>
<proteinExistence type="predicted"/>
<dbReference type="Proteomes" id="UP000789405">
    <property type="component" value="Unassembled WGS sequence"/>
</dbReference>
<evidence type="ECO:0000256" key="1">
    <source>
        <dbReference type="SAM" id="MobiDB-lite"/>
    </source>
</evidence>